<keyword evidence="9" id="KW-1185">Reference proteome</keyword>
<evidence type="ECO:0000256" key="1">
    <source>
        <dbReference type="ARBA" id="ARBA00022679"/>
    </source>
</evidence>
<dbReference type="PROSITE" id="PS50011">
    <property type="entry name" value="PROTEIN_KINASE_DOM"/>
    <property type="match status" value="2"/>
</dbReference>
<dbReference type="PANTHER" id="PTHR45621">
    <property type="entry name" value="OS01G0588500 PROTEIN-RELATED"/>
    <property type="match status" value="1"/>
</dbReference>
<dbReference type="PROSITE" id="PS00107">
    <property type="entry name" value="PROTEIN_KINASE_ATP"/>
    <property type="match status" value="2"/>
</dbReference>
<dbReference type="Proteomes" id="UP001386955">
    <property type="component" value="Unassembled WGS sequence"/>
</dbReference>
<evidence type="ECO:0000313" key="8">
    <source>
        <dbReference type="EMBL" id="KAK7379703.1"/>
    </source>
</evidence>
<sequence length="999" mass="110968">MEGGGNFTWDGEGARGNESTFWRQFGWSTVDQNKRLQDGSLFFLCFGTSLLFPQQSSLFWKVFNFPLPSLNSLQNTTWVVSLFLQFDLSHDGFVPLFSGSTSSESKRVAVGFSATTSSTGKSQVCDTANGSIGCSEGSLPLPFPGGQILKWPNLKVFSFEELKSATKNFNSESLVGEGGFGSVYKGWLDEETLSPATADSGTVVAIKMFTHDSSPGFQMWQVLPWKLARNRIPSLVNLLSEINFLGRLSDPNLVKLLGYCWDEDKLLLVHEFMSKGSLENHLFKANPNIEALSWNSRLKIAICAARGLAFLHVSERRVIYRDFKASNILLDGNYNAKISDFGLARLGPLGEKSHVTTRILGTHGYTAPEYTATGHLYVKSDVYGFGVVLLELLTGMRVLDLKRPIGKQNLVEWTKSYLSSKKKLKTIMDVKIKGQYAPKAAWQAAQLTLKCLESNHKQRPSMTDVREALEAIEAIQNSKFSAQFSSISSAELLQLFHTLSKFTAKHDVGRSPFPPIRIFLSRIRLDPLFSGSTTTSSTTKSQFSEVGSGSSSGEGSLPRPLPLPLPFRDGPILKWPNLKVFSFEELKSATKNFRPDTFVGEGDFGLVYKGWLDEKTLSPVQEDSGMPVAIKTLDPNITESFQASTFHNQPTSFNPAEEQTTLHNTPISFSPANPSDLCPVHSQPCPSNTQPVLYQPCSPETHDNHPCFSQPPSVPAPSLELSPKTQDNELVISVLIFTNLSTFRVINLDDYLTCYSAAWKMQSEVNFLGRLSHPNLVKLLGYCWDEDKLLLVYEFVARGSLETHLFKRSFKPLSWNSRLKIAIGAARGLAFLHASERLVIYRDLKATNILLDGNYNAKISDFGSARLGPSGEKTHVSTRIIGSFGYTAPEYSATGHLYVKSDVYGFGVVLLELLTGMRAFDKRRPKEQHILVEWTKAYLSSKKKLEAVMDDKIKGQYSLEAALQAAQLILKCVEHDHKLRPSMKDVLVALEAIEAIQNR</sequence>
<gene>
    <name evidence="8" type="ORF">VNO78_34392</name>
</gene>
<dbReference type="GO" id="GO:0005524">
    <property type="term" value="F:ATP binding"/>
    <property type="evidence" value="ECO:0007669"/>
    <property type="project" value="UniProtKB-UniRule"/>
</dbReference>
<evidence type="ECO:0000259" key="7">
    <source>
        <dbReference type="PROSITE" id="PS50011"/>
    </source>
</evidence>
<proteinExistence type="predicted"/>
<dbReference type="SMART" id="SM00220">
    <property type="entry name" value="S_TKc"/>
    <property type="match status" value="2"/>
</dbReference>
<feature type="compositionally biased region" description="Low complexity" evidence="6">
    <location>
        <begin position="532"/>
        <end position="558"/>
    </location>
</feature>
<dbReference type="AlphaFoldDB" id="A0AAN9P214"/>
<evidence type="ECO:0000256" key="3">
    <source>
        <dbReference type="ARBA" id="ARBA00022777"/>
    </source>
</evidence>
<protein>
    <recommendedName>
        <fullName evidence="7">Protein kinase domain-containing protein</fullName>
    </recommendedName>
</protein>
<evidence type="ECO:0000313" key="9">
    <source>
        <dbReference type="Proteomes" id="UP001386955"/>
    </source>
</evidence>
<dbReference type="GO" id="GO:0004672">
    <property type="term" value="F:protein kinase activity"/>
    <property type="evidence" value="ECO:0007669"/>
    <property type="project" value="InterPro"/>
</dbReference>
<dbReference type="Gene3D" id="3.30.200.20">
    <property type="entry name" value="Phosphorylase Kinase, domain 1"/>
    <property type="match status" value="3"/>
</dbReference>
<feature type="region of interest" description="Disordered" evidence="6">
    <location>
        <begin position="532"/>
        <end position="561"/>
    </location>
</feature>
<dbReference type="EMBL" id="JAYMYS010000017">
    <property type="protein sequence ID" value="KAK7379703.1"/>
    <property type="molecule type" value="Genomic_DNA"/>
</dbReference>
<dbReference type="PROSITE" id="PS00108">
    <property type="entry name" value="PROTEIN_KINASE_ST"/>
    <property type="match status" value="2"/>
</dbReference>
<keyword evidence="1" id="KW-0808">Transferase</keyword>
<dbReference type="InterPro" id="IPR017441">
    <property type="entry name" value="Protein_kinase_ATP_BS"/>
</dbReference>
<keyword evidence="3" id="KW-0418">Kinase</keyword>
<dbReference type="Gene3D" id="1.10.510.10">
    <property type="entry name" value="Transferase(Phosphotransferase) domain 1"/>
    <property type="match status" value="2"/>
</dbReference>
<feature type="binding site" evidence="5">
    <location>
        <position position="207"/>
    </location>
    <ligand>
        <name>ATP</name>
        <dbReference type="ChEBI" id="CHEBI:30616"/>
    </ligand>
</feature>
<dbReference type="Pfam" id="PF00069">
    <property type="entry name" value="Pkinase"/>
    <property type="match status" value="2"/>
</dbReference>
<comment type="caution">
    <text evidence="8">The sequence shown here is derived from an EMBL/GenBank/DDBJ whole genome shotgun (WGS) entry which is preliminary data.</text>
</comment>
<dbReference type="InterPro" id="IPR011009">
    <property type="entry name" value="Kinase-like_dom_sf"/>
</dbReference>
<dbReference type="SUPFAM" id="SSF56112">
    <property type="entry name" value="Protein kinase-like (PK-like)"/>
    <property type="match status" value="2"/>
</dbReference>
<evidence type="ECO:0000256" key="5">
    <source>
        <dbReference type="PROSITE-ProRule" id="PRU10141"/>
    </source>
</evidence>
<evidence type="ECO:0000256" key="6">
    <source>
        <dbReference type="SAM" id="MobiDB-lite"/>
    </source>
</evidence>
<feature type="binding site" evidence="5">
    <location>
        <position position="631"/>
    </location>
    <ligand>
        <name>ATP</name>
        <dbReference type="ChEBI" id="CHEBI:30616"/>
    </ligand>
</feature>
<evidence type="ECO:0000256" key="2">
    <source>
        <dbReference type="ARBA" id="ARBA00022741"/>
    </source>
</evidence>
<feature type="domain" description="Protein kinase" evidence="7">
    <location>
        <begin position="169"/>
        <end position="472"/>
    </location>
</feature>
<dbReference type="FunFam" id="1.10.510.10:FF:000051">
    <property type="entry name" value="Receptor-like serine/threonine-protein kinase ALE2"/>
    <property type="match status" value="2"/>
</dbReference>
<organism evidence="8 9">
    <name type="scientific">Psophocarpus tetragonolobus</name>
    <name type="common">Winged bean</name>
    <name type="synonym">Dolichos tetragonolobus</name>
    <dbReference type="NCBI Taxonomy" id="3891"/>
    <lineage>
        <taxon>Eukaryota</taxon>
        <taxon>Viridiplantae</taxon>
        <taxon>Streptophyta</taxon>
        <taxon>Embryophyta</taxon>
        <taxon>Tracheophyta</taxon>
        <taxon>Spermatophyta</taxon>
        <taxon>Magnoliopsida</taxon>
        <taxon>eudicotyledons</taxon>
        <taxon>Gunneridae</taxon>
        <taxon>Pentapetalae</taxon>
        <taxon>rosids</taxon>
        <taxon>fabids</taxon>
        <taxon>Fabales</taxon>
        <taxon>Fabaceae</taxon>
        <taxon>Papilionoideae</taxon>
        <taxon>50 kb inversion clade</taxon>
        <taxon>NPAAA clade</taxon>
        <taxon>indigoferoid/millettioid clade</taxon>
        <taxon>Phaseoleae</taxon>
        <taxon>Psophocarpus</taxon>
    </lineage>
</organism>
<feature type="domain" description="Protein kinase" evidence="7">
    <location>
        <begin position="593"/>
        <end position="993"/>
    </location>
</feature>
<dbReference type="InterPro" id="IPR008271">
    <property type="entry name" value="Ser/Thr_kinase_AS"/>
</dbReference>
<keyword evidence="2 5" id="KW-0547">Nucleotide-binding</keyword>
<reference evidence="8 9" key="1">
    <citation type="submission" date="2024-01" db="EMBL/GenBank/DDBJ databases">
        <title>The genomes of 5 underutilized Papilionoideae crops provide insights into root nodulation and disease resistanc.</title>
        <authorList>
            <person name="Jiang F."/>
        </authorList>
    </citation>
    <scope>NUCLEOTIDE SEQUENCE [LARGE SCALE GENOMIC DNA]</scope>
    <source>
        <strain evidence="8">DUOXIRENSHENG_FW03</strain>
        <tissue evidence="8">Leaves</tissue>
    </source>
</reference>
<keyword evidence="4 5" id="KW-0067">ATP-binding</keyword>
<dbReference type="InterPro" id="IPR050823">
    <property type="entry name" value="Plant_Ser_Thr_Prot_Kinase"/>
</dbReference>
<evidence type="ECO:0000256" key="4">
    <source>
        <dbReference type="ARBA" id="ARBA00022840"/>
    </source>
</evidence>
<name>A0AAN9P214_PSOTE</name>
<dbReference type="InterPro" id="IPR000719">
    <property type="entry name" value="Prot_kinase_dom"/>
</dbReference>
<accession>A0AAN9P214</accession>